<evidence type="ECO:0000313" key="9">
    <source>
        <dbReference type="Proteomes" id="UP001153555"/>
    </source>
</evidence>
<keyword evidence="2" id="KW-0805">Transcription regulation</keyword>
<reference evidence="8" key="1">
    <citation type="submission" date="2019-12" db="EMBL/GenBank/DDBJ databases">
        <authorList>
            <person name="Scholes J."/>
        </authorList>
    </citation>
    <scope>NUCLEOTIDE SEQUENCE</scope>
</reference>
<keyword evidence="5" id="KW-0539">Nucleus</keyword>
<organism evidence="8 9">
    <name type="scientific">Striga hermonthica</name>
    <name type="common">Purple witchweed</name>
    <name type="synonym">Buchnera hermonthica</name>
    <dbReference type="NCBI Taxonomy" id="68872"/>
    <lineage>
        <taxon>Eukaryota</taxon>
        <taxon>Viridiplantae</taxon>
        <taxon>Streptophyta</taxon>
        <taxon>Embryophyta</taxon>
        <taxon>Tracheophyta</taxon>
        <taxon>Spermatophyta</taxon>
        <taxon>Magnoliopsida</taxon>
        <taxon>eudicotyledons</taxon>
        <taxon>Gunneridae</taxon>
        <taxon>Pentapetalae</taxon>
        <taxon>asterids</taxon>
        <taxon>lamiids</taxon>
        <taxon>Lamiales</taxon>
        <taxon>Orobanchaceae</taxon>
        <taxon>Buchnereae</taxon>
        <taxon>Striga</taxon>
    </lineage>
</organism>
<evidence type="ECO:0000259" key="7">
    <source>
        <dbReference type="PROSITE" id="PS50066"/>
    </source>
</evidence>
<sequence length="187" mass="20514">MDHTTIAAAAITSAAAKKTKGRQKLEMKKIEKKPNLQVTFSKRRKGLFRKAGELSVLSGSEIAILVQSPAGKIFAFGTPTVDAVLGRLQGVDCQYQPVFERAEAMRLKYEEAVRKLEAEKSAKAEDDGGSWWERNFEGMDVAELEEYAAALESLRNGVLKTVEDLGCVAAQDFGGLGFLEYNFSEDS</sequence>
<dbReference type="OrthoDB" id="913820at2759"/>
<evidence type="ECO:0000256" key="5">
    <source>
        <dbReference type="ARBA" id="ARBA00023242"/>
    </source>
</evidence>
<dbReference type="GO" id="GO:0000978">
    <property type="term" value="F:RNA polymerase II cis-regulatory region sequence-specific DNA binding"/>
    <property type="evidence" value="ECO:0007669"/>
    <property type="project" value="TreeGrafter"/>
</dbReference>
<dbReference type="SMART" id="SM00432">
    <property type="entry name" value="MADS"/>
    <property type="match status" value="1"/>
</dbReference>
<evidence type="ECO:0000256" key="3">
    <source>
        <dbReference type="ARBA" id="ARBA00023125"/>
    </source>
</evidence>
<dbReference type="SUPFAM" id="SSF55455">
    <property type="entry name" value="SRF-like"/>
    <property type="match status" value="1"/>
</dbReference>
<evidence type="ECO:0000256" key="4">
    <source>
        <dbReference type="ARBA" id="ARBA00023163"/>
    </source>
</evidence>
<dbReference type="Pfam" id="PF00319">
    <property type="entry name" value="SRF-TF"/>
    <property type="match status" value="1"/>
</dbReference>
<dbReference type="Gene3D" id="3.40.1810.10">
    <property type="entry name" value="Transcription factor, MADS-box"/>
    <property type="match status" value="1"/>
</dbReference>
<dbReference type="InterPro" id="IPR002100">
    <property type="entry name" value="TF_MADSbox"/>
</dbReference>
<dbReference type="GO" id="GO:0005634">
    <property type="term" value="C:nucleus"/>
    <property type="evidence" value="ECO:0007669"/>
    <property type="project" value="UniProtKB-SubCell"/>
</dbReference>
<dbReference type="PRINTS" id="PR00404">
    <property type="entry name" value="MADSDOMAIN"/>
</dbReference>
<keyword evidence="9" id="KW-1185">Reference proteome</keyword>
<keyword evidence="4" id="KW-0804">Transcription</keyword>
<keyword evidence="3" id="KW-0238">DNA-binding</keyword>
<protein>
    <submittedName>
        <fullName evidence="8">MADS-box transcription factor family protein</fullName>
    </submittedName>
</protein>
<accession>A0A9N7N4L1</accession>
<evidence type="ECO:0000256" key="6">
    <source>
        <dbReference type="SAM" id="Coils"/>
    </source>
</evidence>
<feature type="coiled-coil region" evidence="6">
    <location>
        <begin position="99"/>
        <end position="126"/>
    </location>
</feature>
<dbReference type="EMBL" id="CACSLK010024540">
    <property type="protein sequence ID" value="CAA0823107.1"/>
    <property type="molecule type" value="Genomic_DNA"/>
</dbReference>
<dbReference type="PANTHER" id="PTHR11945">
    <property type="entry name" value="MADS BOX PROTEIN"/>
    <property type="match status" value="1"/>
</dbReference>
<dbReference type="InterPro" id="IPR036879">
    <property type="entry name" value="TF_MADSbox_sf"/>
</dbReference>
<evidence type="ECO:0000313" key="8">
    <source>
        <dbReference type="EMBL" id="CAA0823107.1"/>
    </source>
</evidence>
<dbReference type="PROSITE" id="PS50066">
    <property type="entry name" value="MADS_BOX_2"/>
    <property type="match status" value="1"/>
</dbReference>
<dbReference type="GO" id="GO:0046983">
    <property type="term" value="F:protein dimerization activity"/>
    <property type="evidence" value="ECO:0007669"/>
    <property type="project" value="InterPro"/>
</dbReference>
<proteinExistence type="predicted"/>
<dbReference type="GO" id="GO:0000981">
    <property type="term" value="F:DNA-binding transcription factor activity, RNA polymerase II-specific"/>
    <property type="evidence" value="ECO:0007669"/>
    <property type="project" value="TreeGrafter"/>
</dbReference>
<dbReference type="PANTHER" id="PTHR11945:SF776">
    <property type="entry name" value="AGAMOUS-LIKE 50-RELATED"/>
    <property type="match status" value="1"/>
</dbReference>
<dbReference type="Proteomes" id="UP001153555">
    <property type="component" value="Unassembled WGS sequence"/>
</dbReference>
<comment type="caution">
    <text evidence="8">The sequence shown here is derived from an EMBL/GenBank/DDBJ whole genome shotgun (WGS) entry which is preliminary data.</text>
</comment>
<gene>
    <name evidence="8" type="ORF">SHERM_20278</name>
</gene>
<evidence type="ECO:0000256" key="2">
    <source>
        <dbReference type="ARBA" id="ARBA00023015"/>
    </source>
</evidence>
<feature type="domain" description="MADS-box" evidence="7">
    <location>
        <begin position="20"/>
        <end position="80"/>
    </location>
</feature>
<name>A0A9N7N4L1_STRHE</name>
<dbReference type="AlphaFoldDB" id="A0A9N7N4L1"/>
<evidence type="ECO:0000256" key="1">
    <source>
        <dbReference type="ARBA" id="ARBA00004123"/>
    </source>
</evidence>
<comment type="subcellular location">
    <subcellularLocation>
        <location evidence="1">Nucleus</location>
    </subcellularLocation>
</comment>
<keyword evidence="6" id="KW-0175">Coiled coil</keyword>